<reference evidence="8" key="1">
    <citation type="submission" date="2021-04" db="EMBL/GenBank/DDBJ databases">
        <authorList>
            <person name="Cornetti L."/>
        </authorList>
    </citation>
    <scope>NUCLEOTIDE SEQUENCE</scope>
</reference>
<comment type="subcellular location">
    <subcellularLocation>
        <location evidence="1 6">Membrane</location>
        <topology evidence="1 6">Multi-pass membrane protein</topology>
    </subcellularLocation>
</comment>
<proteinExistence type="inferred from homology"/>
<dbReference type="PANTHER" id="PTHR10838">
    <property type="entry name" value="SYNAPTOGYRIN"/>
    <property type="match status" value="1"/>
</dbReference>
<feature type="transmembrane region" description="Helical" evidence="6">
    <location>
        <begin position="148"/>
        <end position="167"/>
    </location>
</feature>
<feature type="domain" description="MARVEL" evidence="7">
    <location>
        <begin position="22"/>
        <end position="171"/>
    </location>
</feature>
<evidence type="ECO:0000259" key="7">
    <source>
        <dbReference type="PROSITE" id="PS51225"/>
    </source>
</evidence>
<gene>
    <name evidence="8" type="primary">EOG090X0FHR</name>
</gene>
<dbReference type="AlphaFoldDB" id="A0A9N6WRN4"/>
<dbReference type="InterPro" id="IPR008253">
    <property type="entry name" value="Marvel"/>
</dbReference>
<keyword evidence="5 6" id="KW-0472">Membrane</keyword>
<evidence type="ECO:0000256" key="6">
    <source>
        <dbReference type="PIRNR" id="PIRNR011282"/>
    </source>
</evidence>
<feature type="transmembrane region" description="Helical" evidence="6">
    <location>
        <begin position="104"/>
        <end position="128"/>
    </location>
</feature>
<keyword evidence="3 6" id="KW-0812">Transmembrane</keyword>
<evidence type="ECO:0000256" key="1">
    <source>
        <dbReference type="ARBA" id="ARBA00004141"/>
    </source>
</evidence>
<accession>A0A9N6WRN4</accession>
<dbReference type="PIRSF" id="PIRSF011282">
    <property type="entry name" value="Synaptogyrin"/>
    <property type="match status" value="1"/>
</dbReference>
<feature type="transmembrane region" description="Helical" evidence="6">
    <location>
        <begin position="28"/>
        <end position="50"/>
    </location>
</feature>
<evidence type="ECO:0000313" key="8">
    <source>
        <dbReference type="EMBL" id="CAG4645869.1"/>
    </source>
</evidence>
<keyword evidence="4 6" id="KW-1133">Transmembrane helix</keyword>
<comment type="similarity">
    <text evidence="2 6">Belongs to the synaptogyrin family.</text>
</comment>
<dbReference type="EMBL" id="OC989214">
    <property type="protein sequence ID" value="CAG4645869.1"/>
    <property type="molecule type" value="Genomic_DNA"/>
</dbReference>
<dbReference type="PROSITE" id="PS51225">
    <property type="entry name" value="MARVEL"/>
    <property type="match status" value="1"/>
</dbReference>
<evidence type="ECO:0000256" key="2">
    <source>
        <dbReference type="ARBA" id="ARBA00010252"/>
    </source>
</evidence>
<sequence length="228" mass="24300">MESGGGAFGAGKAGVSFDPIEFLKRPQVILRLVNIFFSIIVFGCIGSQGWFNEDGKEVCKYNGDANACNYGVGIAVISFLVAIGFVVLEYLFPNMSSIKTRRNFVMADLGFSGFWSFLYFVAFCYLASQWSKSEGPEAVASGNNLRAAIAFSFFSIISWAGSAYFAFQRYKQGSDSAFGSSFESGHVGVTTPGSGVGGYASDPIGGYQAPPFSKPGAGGVGEYQQPTY</sequence>
<protein>
    <recommendedName>
        <fullName evidence="6">Synaptogyrin</fullName>
    </recommendedName>
</protein>
<evidence type="ECO:0000256" key="5">
    <source>
        <dbReference type="ARBA" id="ARBA00023136"/>
    </source>
</evidence>
<evidence type="ECO:0000256" key="3">
    <source>
        <dbReference type="ARBA" id="ARBA00022692"/>
    </source>
</evidence>
<organism evidence="8">
    <name type="scientific">Lynceus sp. MCZ IZ 141354</name>
    <dbReference type="NCBI Taxonomy" id="1930659"/>
    <lineage>
        <taxon>Eukaryota</taxon>
        <taxon>Metazoa</taxon>
        <taxon>Ecdysozoa</taxon>
        <taxon>Arthropoda</taxon>
        <taxon>Crustacea</taxon>
        <taxon>Branchiopoda</taxon>
        <taxon>Diplostraca</taxon>
        <taxon>Laevicaudata</taxon>
        <taxon>Lynceidae</taxon>
        <taxon>Lynceus</taxon>
    </lineage>
</organism>
<dbReference type="GO" id="GO:0030672">
    <property type="term" value="C:synaptic vesicle membrane"/>
    <property type="evidence" value="ECO:0007669"/>
    <property type="project" value="TreeGrafter"/>
</dbReference>
<dbReference type="InterPro" id="IPR016579">
    <property type="entry name" value="Synaptogyrin"/>
</dbReference>
<dbReference type="PANTHER" id="PTHR10838:SF20">
    <property type="entry name" value="SYNAPTOGYRIN"/>
    <property type="match status" value="1"/>
</dbReference>
<dbReference type="Pfam" id="PF01284">
    <property type="entry name" value="MARVEL"/>
    <property type="match status" value="1"/>
</dbReference>
<name>A0A9N6WRN4_9CRUS</name>
<dbReference type="GO" id="GO:0031594">
    <property type="term" value="C:neuromuscular junction"/>
    <property type="evidence" value="ECO:0007669"/>
    <property type="project" value="TreeGrafter"/>
</dbReference>
<evidence type="ECO:0000256" key="4">
    <source>
        <dbReference type="ARBA" id="ARBA00022989"/>
    </source>
</evidence>
<feature type="transmembrane region" description="Helical" evidence="6">
    <location>
        <begin position="70"/>
        <end position="92"/>
    </location>
</feature>